<evidence type="ECO:0008006" key="3">
    <source>
        <dbReference type="Google" id="ProtNLM"/>
    </source>
</evidence>
<protein>
    <recommendedName>
        <fullName evidence="3">HMA domain-containing protein</fullName>
    </recommendedName>
</protein>
<evidence type="ECO:0000313" key="2">
    <source>
        <dbReference type="Proteomes" id="UP001285244"/>
    </source>
</evidence>
<reference evidence="1 2" key="1">
    <citation type="submission" date="2022-03" db="EMBL/GenBank/DDBJ databases">
        <title>Novel taxa within the pig intestine.</title>
        <authorList>
            <person name="Wylensek D."/>
            <person name="Bishof K."/>
            <person name="Afrizal A."/>
            <person name="Clavel T."/>
        </authorList>
    </citation>
    <scope>NUCLEOTIDE SEQUENCE [LARGE SCALE GENOMIC DNA]</scope>
    <source>
        <strain evidence="1 2">Cla-KB-P134</strain>
    </source>
</reference>
<accession>A0ABU4WKB8</accession>
<keyword evidence="2" id="KW-1185">Reference proteome</keyword>
<dbReference type="RefSeq" id="WP_320325041.1">
    <property type="nucleotide sequence ID" value="NZ_JALBUS010000003.1"/>
</dbReference>
<dbReference type="Proteomes" id="UP001285244">
    <property type="component" value="Unassembled WGS sequence"/>
</dbReference>
<proteinExistence type="predicted"/>
<evidence type="ECO:0000313" key="1">
    <source>
        <dbReference type="EMBL" id="MDX8416709.1"/>
    </source>
</evidence>
<sequence>MSLSEADQVEYWIKNLVGVQQVKVYDRTADATINYDGQKETRNQIIDCLSSFDYMTCLPDRPEHTGRAIQRQ</sequence>
<dbReference type="EMBL" id="JALBUS010000003">
    <property type="protein sequence ID" value="MDX8416709.1"/>
    <property type="molecule type" value="Genomic_DNA"/>
</dbReference>
<comment type="caution">
    <text evidence="1">The sequence shown here is derived from an EMBL/GenBank/DDBJ whole genome shotgun (WGS) entry which is preliminary data.</text>
</comment>
<organism evidence="1 2">
    <name type="scientific">Absicoccus intestinalis</name>
    <dbReference type="NCBI Taxonomy" id="2926319"/>
    <lineage>
        <taxon>Bacteria</taxon>
        <taxon>Bacillati</taxon>
        <taxon>Bacillota</taxon>
        <taxon>Erysipelotrichia</taxon>
        <taxon>Erysipelotrichales</taxon>
        <taxon>Erysipelotrichaceae</taxon>
        <taxon>Absicoccus</taxon>
    </lineage>
</organism>
<gene>
    <name evidence="1" type="ORF">MOZ64_02470</name>
</gene>
<name>A0ABU4WKB8_9FIRM</name>